<dbReference type="GO" id="GO:0005975">
    <property type="term" value="P:carbohydrate metabolic process"/>
    <property type="evidence" value="ECO:0007669"/>
    <property type="project" value="InterPro"/>
</dbReference>
<feature type="domain" description="Glycoside hydrolase family 2 catalytic" evidence="5">
    <location>
        <begin position="303"/>
        <end position="489"/>
    </location>
</feature>
<dbReference type="Proteomes" id="UP000585050">
    <property type="component" value="Unassembled WGS sequence"/>
</dbReference>
<dbReference type="InterPro" id="IPR006101">
    <property type="entry name" value="Glyco_hydro_2"/>
</dbReference>
<evidence type="ECO:0000256" key="2">
    <source>
        <dbReference type="ARBA" id="ARBA00022801"/>
    </source>
</evidence>
<dbReference type="Pfam" id="PF16355">
    <property type="entry name" value="DUF4982"/>
    <property type="match status" value="1"/>
</dbReference>
<gene>
    <name evidence="9" type="ORF">HGP29_19385</name>
</gene>
<dbReference type="Pfam" id="PF00703">
    <property type="entry name" value="Glyco_hydro_2"/>
    <property type="match status" value="1"/>
</dbReference>
<comment type="similarity">
    <text evidence="1">Belongs to the glycosyl hydrolase 2 family.</text>
</comment>
<dbReference type="Pfam" id="PF02837">
    <property type="entry name" value="Glyco_hydro_2_N"/>
    <property type="match status" value="1"/>
</dbReference>
<feature type="domain" description="Glycoside hydrolase family 2" evidence="8">
    <location>
        <begin position="721"/>
        <end position="822"/>
    </location>
</feature>
<dbReference type="InterPro" id="IPR023232">
    <property type="entry name" value="Glyco_hydro_2_AS"/>
</dbReference>
<feature type="domain" description="Glycosyl hydrolases family 2 sugar binding" evidence="6">
    <location>
        <begin position="87"/>
        <end position="173"/>
    </location>
</feature>
<evidence type="ECO:0000259" key="4">
    <source>
        <dbReference type="Pfam" id="PF00703"/>
    </source>
</evidence>
<dbReference type="InterPro" id="IPR006103">
    <property type="entry name" value="Glyco_hydro_2_cat"/>
</dbReference>
<dbReference type="PROSITE" id="PS00608">
    <property type="entry name" value="GLYCOSYL_HYDROL_F2_2"/>
    <property type="match status" value="1"/>
</dbReference>
<dbReference type="InterPro" id="IPR032311">
    <property type="entry name" value="DUF4982"/>
</dbReference>
<dbReference type="Pfam" id="PF02836">
    <property type="entry name" value="Glyco_hydro_2_C"/>
    <property type="match status" value="1"/>
</dbReference>
<dbReference type="PANTHER" id="PTHR42732">
    <property type="entry name" value="BETA-GALACTOSIDASE"/>
    <property type="match status" value="1"/>
</dbReference>
<dbReference type="EMBL" id="JABAIL010000006">
    <property type="protein sequence ID" value="NLR93368.1"/>
    <property type="molecule type" value="Genomic_DNA"/>
</dbReference>
<name>A0A7X8SNE7_9BACT</name>
<dbReference type="Gene3D" id="3.20.20.80">
    <property type="entry name" value="Glycosidases"/>
    <property type="match status" value="1"/>
</dbReference>
<organism evidence="9 10">
    <name type="scientific">Flammeovirga agarivorans</name>
    <dbReference type="NCBI Taxonomy" id="2726742"/>
    <lineage>
        <taxon>Bacteria</taxon>
        <taxon>Pseudomonadati</taxon>
        <taxon>Bacteroidota</taxon>
        <taxon>Cytophagia</taxon>
        <taxon>Cytophagales</taxon>
        <taxon>Flammeovirgaceae</taxon>
        <taxon>Flammeovirga</taxon>
    </lineage>
</organism>
<accession>A0A7X8SNE7</accession>
<evidence type="ECO:0000259" key="6">
    <source>
        <dbReference type="Pfam" id="PF02837"/>
    </source>
</evidence>
<evidence type="ECO:0000259" key="5">
    <source>
        <dbReference type="Pfam" id="PF02836"/>
    </source>
</evidence>
<dbReference type="PANTHER" id="PTHR42732:SF1">
    <property type="entry name" value="BETA-MANNOSIDASE"/>
    <property type="match status" value="1"/>
</dbReference>
<dbReference type="InterPro" id="IPR006104">
    <property type="entry name" value="Glyco_hydro_2_N"/>
</dbReference>
<comment type="caution">
    <text evidence="9">The sequence shown here is derived from an EMBL/GenBank/DDBJ whole genome shotgun (WGS) entry which is preliminary data.</text>
</comment>
<evidence type="ECO:0000256" key="1">
    <source>
        <dbReference type="ARBA" id="ARBA00007401"/>
    </source>
</evidence>
<feature type="domain" description="Glycoside hydrolase family 2 immunoglobulin-like beta-sandwich" evidence="4">
    <location>
        <begin position="190"/>
        <end position="296"/>
    </location>
</feature>
<evidence type="ECO:0000259" key="7">
    <source>
        <dbReference type="Pfam" id="PF16355"/>
    </source>
</evidence>
<dbReference type="Pfam" id="PF18565">
    <property type="entry name" value="Glyco_hydro2_C5"/>
    <property type="match status" value="1"/>
</dbReference>
<keyword evidence="2" id="KW-0378">Hydrolase</keyword>
<dbReference type="SUPFAM" id="SSF49303">
    <property type="entry name" value="beta-Galactosidase/glucuronidase domain"/>
    <property type="match status" value="1"/>
</dbReference>
<reference evidence="9 10" key="1">
    <citation type="submission" date="2020-04" db="EMBL/GenBank/DDBJ databases">
        <title>Flammeovirga sp. SR4, a novel species isolated from seawater.</title>
        <authorList>
            <person name="Wang X."/>
        </authorList>
    </citation>
    <scope>NUCLEOTIDE SEQUENCE [LARGE SCALE GENOMIC DNA]</scope>
    <source>
        <strain evidence="9 10">SR4</strain>
    </source>
</reference>
<dbReference type="PROSITE" id="PS51257">
    <property type="entry name" value="PROKAR_LIPOPROTEIN"/>
    <property type="match status" value="1"/>
</dbReference>
<dbReference type="InterPro" id="IPR017853">
    <property type="entry name" value="GH"/>
</dbReference>
<dbReference type="InterPro" id="IPR013783">
    <property type="entry name" value="Ig-like_fold"/>
</dbReference>
<feature type="domain" description="DUF4982" evidence="7">
    <location>
        <begin position="631"/>
        <end position="708"/>
    </location>
</feature>
<evidence type="ECO:0000256" key="3">
    <source>
        <dbReference type="ARBA" id="ARBA00023295"/>
    </source>
</evidence>
<dbReference type="AlphaFoldDB" id="A0A7X8SNE7"/>
<dbReference type="Gene3D" id="2.60.40.10">
    <property type="entry name" value="Immunoglobulins"/>
    <property type="match status" value="3"/>
</dbReference>
<evidence type="ECO:0000259" key="8">
    <source>
        <dbReference type="Pfam" id="PF18565"/>
    </source>
</evidence>
<dbReference type="Gene3D" id="2.60.120.260">
    <property type="entry name" value="Galactose-binding domain-like"/>
    <property type="match status" value="1"/>
</dbReference>
<dbReference type="RefSeq" id="WP_168884080.1">
    <property type="nucleotide sequence ID" value="NZ_JABAIL010000006.1"/>
</dbReference>
<dbReference type="InterPro" id="IPR008979">
    <property type="entry name" value="Galactose-bd-like_sf"/>
</dbReference>
<dbReference type="PRINTS" id="PR00132">
    <property type="entry name" value="GLHYDRLASE2"/>
</dbReference>
<dbReference type="SUPFAM" id="SSF51445">
    <property type="entry name" value="(Trans)glycosidases"/>
    <property type="match status" value="1"/>
</dbReference>
<proteinExistence type="inferred from homology"/>
<dbReference type="GO" id="GO:0004553">
    <property type="term" value="F:hydrolase activity, hydrolyzing O-glycosyl compounds"/>
    <property type="evidence" value="ECO:0007669"/>
    <property type="project" value="InterPro"/>
</dbReference>
<dbReference type="InterPro" id="IPR040605">
    <property type="entry name" value="Glyco_hydro2_dom5"/>
</dbReference>
<evidence type="ECO:0000313" key="9">
    <source>
        <dbReference type="EMBL" id="NLR93368.1"/>
    </source>
</evidence>
<dbReference type="SUPFAM" id="SSF49785">
    <property type="entry name" value="Galactose-binding domain-like"/>
    <property type="match status" value="1"/>
</dbReference>
<sequence>MKNIKVLGIGLLCGLMSCSQQIPQQDYESLEEISFNDQWKFSRGKKADAMKKDFNDASWKSLDLPHDWAIEEPFDIAYNSRTGGLPVHGEAWYRKEFNVPSKMEGKKAFIHFEGVMNNAEVFINGKKIGERPYGYIGFELDMTQYLNFGEINTVAVKCAPEDLSARWYPGAGIYRDVWVEFKHPIHIAFDGTFIKTPVISEEKAELVIDIDVVNSLEKQSSIDIETIVQNQKGEKVGNITKSYKLDKNAQKTVSQTLTIEQPEIWSMENPHLYSAVTYIKQGDEVLDKYVSSFGVREIEFLAKEGFLLNGERIQLKGVCLHHDQGPLGAAVNRRAKERQLQIMKDMGVNAIRTSHNPPSKVLLELCDKMGLVVIDEAFDNWKIGKVENGYNKDWDKWSEIDLRAMIRRDRNHPSIIMWSIGNEILEQTKKDGWKEARRLARITKSEDTSRPVTAGFNYHPLAIVNKLAHEIDVVGFNYFPMRYEKILEEYPEWIVYGSETSSCTSSRGYYDLPVEPKVAEGSKQVTSYDLVGPPWAYPPDLEFDMLEKSPRILGEFMWTGFDYLGEPTPFGGKDNWTNGYWNGDWPSHSSYFGAADLCGFPKDRYFLYQSQWTKTPMVHVLPHWNWDGKEGEIIPIHAFTNAEEVELFVNGKSFGKKVKGVDLTPIKMTHRDWKKKGPMMSKYRLSWDVPFTPGKIEVVAYTDKKEVARKVIKTAGKPHHIVLEADRNLIASDGKDLSYVTVKVVDKDGNFCYTASNDIQFEVSGDGKIAGVGNGDATSVTPHKGKHMEVFNGLALAIIQGTKNASSPIKLTATAEGLASAETIISFQQSL</sequence>
<dbReference type="InterPro" id="IPR036156">
    <property type="entry name" value="Beta-gal/glucu_dom_sf"/>
</dbReference>
<keyword evidence="10" id="KW-1185">Reference proteome</keyword>
<evidence type="ECO:0000313" key="10">
    <source>
        <dbReference type="Proteomes" id="UP000585050"/>
    </source>
</evidence>
<keyword evidence="3" id="KW-0326">Glycosidase</keyword>
<dbReference type="InterPro" id="IPR051913">
    <property type="entry name" value="GH2_Domain-Containing"/>
</dbReference>
<dbReference type="InterPro" id="IPR006102">
    <property type="entry name" value="Ig-like_GH2"/>
</dbReference>
<protein>
    <submittedName>
        <fullName evidence="9">DUF4982 domain-containing protein</fullName>
    </submittedName>
</protein>